<dbReference type="AlphaFoldDB" id="A0A2K8UHB1"/>
<dbReference type="InterPro" id="IPR000653">
    <property type="entry name" value="DegT/StrS_aminotransferase"/>
</dbReference>
<organism evidence="6 7">
    <name type="scientific">Candidatus Thiodictyon syntrophicum</name>
    <dbReference type="NCBI Taxonomy" id="1166950"/>
    <lineage>
        <taxon>Bacteria</taxon>
        <taxon>Pseudomonadati</taxon>
        <taxon>Pseudomonadota</taxon>
        <taxon>Gammaproteobacteria</taxon>
        <taxon>Chromatiales</taxon>
        <taxon>Chromatiaceae</taxon>
        <taxon>Thiodictyon</taxon>
    </lineage>
</organism>
<dbReference type="Gene3D" id="3.90.1150.10">
    <property type="entry name" value="Aspartate Aminotransferase, domain 1"/>
    <property type="match status" value="1"/>
</dbReference>
<dbReference type="PIRSF" id="PIRSF000390">
    <property type="entry name" value="PLP_StrS"/>
    <property type="match status" value="1"/>
</dbReference>
<dbReference type="RefSeq" id="WP_100922590.1">
    <property type="nucleotide sequence ID" value="NZ_CP020370.1"/>
</dbReference>
<accession>A0A2K8UHB1</accession>
<evidence type="ECO:0000313" key="6">
    <source>
        <dbReference type="EMBL" id="AUB84935.1"/>
    </source>
</evidence>
<sequence>MTVPFLDLGAAYRELRPEIDAAVARVLASGWYILGEEVEAFEEEFAAYCEARHCIGVANGLDALHLALRALGVGPGDEVIVPSHTYIATWLAVSHCGATPVPVEPDERTFNLDPHRIAAAITPRTKVILPVHLYGQPADLDPILAIARRHDLKVLEDAAQAHGARYRGRRIGSHGDAVAWSFYPGKNLGALGDGGAVTTNDADLADRLSVLRNYGSRSKYVNEVQGFNSRLDPLQAAVLRVKLRHLDDWNARRKALATEYTSRLTPNASPLTPNPSPLTLPQVPDWAEPVWHLFVIRHPQRDALQQRLTAGGIGSLVHYPIPPHRQPAYAAAGHGAATFPLAARLADEILSLPLGPHLAVEDAAWVVQGVVDASRVLLV</sequence>
<dbReference type="Gene3D" id="3.40.640.10">
    <property type="entry name" value="Type I PLP-dependent aspartate aminotransferase-like (Major domain)"/>
    <property type="match status" value="1"/>
</dbReference>
<evidence type="ECO:0000256" key="5">
    <source>
        <dbReference type="RuleBase" id="RU004508"/>
    </source>
</evidence>
<dbReference type="InterPro" id="IPR015424">
    <property type="entry name" value="PyrdxlP-dep_Trfase"/>
</dbReference>
<feature type="modified residue" description="N6-(pyridoxal phosphate)lysine" evidence="4">
    <location>
        <position position="186"/>
    </location>
</feature>
<gene>
    <name evidence="6" type="ORF">THSYN_24960</name>
</gene>
<keyword evidence="7" id="KW-1185">Reference proteome</keyword>
<dbReference type="FunFam" id="3.40.640.10:FF:000089">
    <property type="entry name" value="Aminotransferase, DegT/DnrJ/EryC1/StrS family"/>
    <property type="match status" value="1"/>
</dbReference>
<dbReference type="OrthoDB" id="9804264at2"/>
<feature type="active site" description="Proton acceptor" evidence="3">
    <location>
        <position position="186"/>
    </location>
</feature>
<dbReference type="KEGG" id="tsy:THSYN_24960"/>
<dbReference type="EMBL" id="CP020370">
    <property type="protein sequence ID" value="AUB84935.1"/>
    <property type="molecule type" value="Genomic_DNA"/>
</dbReference>
<dbReference type="Pfam" id="PF01041">
    <property type="entry name" value="DegT_DnrJ_EryC1"/>
    <property type="match status" value="1"/>
</dbReference>
<comment type="similarity">
    <text evidence="2 5">Belongs to the DegT/DnrJ/EryC1 family.</text>
</comment>
<dbReference type="PANTHER" id="PTHR30244:SF36">
    <property type="entry name" value="3-OXO-GLUCOSE-6-PHOSPHATE:GLUTAMATE AMINOTRANSFERASE"/>
    <property type="match status" value="1"/>
</dbReference>
<evidence type="ECO:0000256" key="3">
    <source>
        <dbReference type="PIRSR" id="PIRSR000390-1"/>
    </source>
</evidence>
<evidence type="ECO:0000256" key="1">
    <source>
        <dbReference type="ARBA" id="ARBA00022898"/>
    </source>
</evidence>
<protein>
    <submittedName>
        <fullName evidence="6">Erythromycin biosynthesis sensory transduction protein eryC1</fullName>
    </submittedName>
</protein>
<name>A0A2K8UHB1_9GAMM</name>
<evidence type="ECO:0000256" key="4">
    <source>
        <dbReference type="PIRSR" id="PIRSR000390-2"/>
    </source>
</evidence>
<evidence type="ECO:0000256" key="2">
    <source>
        <dbReference type="ARBA" id="ARBA00037999"/>
    </source>
</evidence>
<dbReference type="CDD" id="cd00616">
    <property type="entry name" value="AHBA_syn"/>
    <property type="match status" value="1"/>
</dbReference>
<reference evidence="6 7" key="1">
    <citation type="submission" date="2017-03" db="EMBL/GenBank/DDBJ databases">
        <title>Complete genome sequence of Candidatus 'Thiodictyon syntrophicum' sp. nov. strain Cad16T, a photolithoautotroph purple sulfur bacterium isolated from an alpine meromictic lake.</title>
        <authorList>
            <person name="Luedin S.M."/>
            <person name="Pothier J.F."/>
            <person name="Danza F."/>
            <person name="Storelli N."/>
            <person name="Wittwer M."/>
            <person name="Tonolla M."/>
        </authorList>
    </citation>
    <scope>NUCLEOTIDE SEQUENCE [LARGE SCALE GENOMIC DNA]</scope>
    <source>
        <strain evidence="6 7">Cad16T</strain>
    </source>
</reference>
<dbReference type="GO" id="GO:0000271">
    <property type="term" value="P:polysaccharide biosynthetic process"/>
    <property type="evidence" value="ECO:0007669"/>
    <property type="project" value="TreeGrafter"/>
</dbReference>
<dbReference type="InterPro" id="IPR015421">
    <property type="entry name" value="PyrdxlP-dep_Trfase_major"/>
</dbReference>
<dbReference type="SUPFAM" id="SSF53383">
    <property type="entry name" value="PLP-dependent transferases"/>
    <property type="match status" value="1"/>
</dbReference>
<proteinExistence type="inferred from homology"/>
<dbReference type="GO" id="GO:0030170">
    <property type="term" value="F:pyridoxal phosphate binding"/>
    <property type="evidence" value="ECO:0007669"/>
    <property type="project" value="UniProtKB-ARBA"/>
</dbReference>
<dbReference type="PANTHER" id="PTHR30244">
    <property type="entry name" value="TRANSAMINASE"/>
    <property type="match status" value="1"/>
</dbReference>
<keyword evidence="1 4" id="KW-0663">Pyridoxal phosphate</keyword>
<evidence type="ECO:0000313" key="7">
    <source>
        <dbReference type="Proteomes" id="UP000232638"/>
    </source>
</evidence>
<dbReference type="Proteomes" id="UP000232638">
    <property type="component" value="Chromosome"/>
</dbReference>
<dbReference type="InterPro" id="IPR015422">
    <property type="entry name" value="PyrdxlP-dep_Trfase_small"/>
</dbReference>
<dbReference type="GO" id="GO:0008483">
    <property type="term" value="F:transaminase activity"/>
    <property type="evidence" value="ECO:0007669"/>
    <property type="project" value="TreeGrafter"/>
</dbReference>